<dbReference type="AlphaFoldDB" id="A0A395SNS8"/>
<keyword evidence="1" id="KW-0732">Signal</keyword>
<evidence type="ECO:0000313" key="3">
    <source>
        <dbReference type="Proteomes" id="UP000266152"/>
    </source>
</evidence>
<keyword evidence="3" id="KW-1185">Reference proteome</keyword>
<dbReference type="EMBL" id="PXOF01000023">
    <property type="protein sequence ID" value="RGP74026.1"/>
    <property type="molecule type" value="Genomic_DNA"/>
</dbReference>
<feature type="chain" id="PRO_5017375710" evidence="1">
    <location>
        <begin position="20"/>
        <end position="81"/>
    </location>
</feature>
<organism evidence="2 3">
    <name type="scientific">Fusarium sporotrichioides</name>
    <dbReference type="NCBI Taxonomy" id="5514"/>
    <lineage>
        <taxon>Eukaryota</taxon>
        <taxon>Fungi</taxon>
        <taxon>Dikarya</taxon>
        <taxon>Ascomycota</taxon>
        <taxon>Pezizomycotina</taxon>
        <taxon>Sordariomycetes</taxon>
        <taxon>Hypocreomycetidae</taxon>
        <taxon>Hypocreales</taxon>
        <taxon>Nectriaceae</taxon>
        <taxon>Fusarium</taxon>
    </lineage>
</organism>
<feature type="signal peptide" evidence="1">
    <location>
        <begin position="1"/>
        <end position="19"/>
    </location>
</feature>
<comment type="caution">
    <text evidence="2">The sequence shown here is derived from an EMBL/GenBank/DDBJ whole genome shotgun (WGS) entry which is preliminary data.</text>
</comment>
<protein>
    <submittedName>
        <fullName evidence="2">Uncharacterized protein</fullName>
    </submittedName>
</protein>
<proteinExistence type="predicted"/>
<accession>A0A395SNS8</accession>
<name>A0A395SNS8_FUSSP</name>
<gene>
    <name evidence="2" type="ORF">FSPOR_1721</name>
</gene>
<dbReference type="Proteomes" id="UP000266152">
    <property type="component" value="Unassembled WGS sequence"/>
</dbReference>
<reference evidence="2 3" key="1">
    <citation type="journal article" date="2018" name="PLoS Pathog.">
        <title>Evolution of structural diversity of trichothecenes, a family of toxins produced by plant pathogenic and entomopathogenic fungi.</title>
        <authorList>
            <person name="Proctor R.H."/>
            <person name="McCormick S.P."/>
            <person name="Kim H.S."/>
            <person name="Cardoza R.E."/>
            <person name="Stanley A.M."/>
            <person name="Lindo L."/>
            <person name="Kelly A."/>
            <person name="Brown D.W."/>
            <person name="Lee T."/>
            <person name="Vaughan M.M."/>
            <person name="Alexander N.J."/>
            <person name="Busman M."/>
            <person name="Gutierrez S."/>
        </authorList>
    </citation>
    <scope>NUCLEOTIDE SEQUENCE [LARGE SCALE GENOMIC DNA]</scope>
    <source>
        <strain evidence="2 3">NRRL 3299</strain>
    </source>
</reference>
<evidence type="ECO:0000256" key="1">
    <source>
        <dbReference type="SAM" id="SignalP"/>
    </source>
</evidence>
<evidence type="ECO:0000313" key="2">
    <source>
        <dbReference type="EMBL" id="RGP74026.1"/>
    </source>
</evidence>
<sequence length="81" mass="8555">MVRLSVLAIIATAISSVAAFSATRACQCLFQDGSHCCVNLKTGPCDAECRTSGRKGTACNADGKFVEISWFTGVGRTKCDF</sequence>